<dbReference type="PROSITE" id="PS50801">
    <property type="entry name" value="STAS"/>
    <property type="match status" value="1"/>
</dbReference>
<dbReference type="AlphaFoldDB" id="A0A2Z4Y1Q6"/>
<dbReference type="CDD" id="cd07043">
    <property type="entry name" value="STAS_anti-anti-sigma_factors"/>
    <property type="match status" value="1"/>
</dbReference>
<sequence>MQPRPEANPPDAISFAEAGDGVVVIRVRGRGSFANSADLKRLATELAQKYLSSGRKYTFVFDMAECETLDSTFMGILAAIGLRQIQDTGSKAIVVRPRDHVARLLHTLGLHHILRLRTGSEGEAPKVDQADFKAADHQQQSRLDQILDMLEAHKTLCDIDSGNVIRFANVLEYLKDSLERERGKQ</sequence>
<dbReference type="KEGG" id="schv:BRCON_0079"/>
<protein>
    <submittedName>
        <fullName evidence="2">Anti-sigma-factor antagonist</fullName>
    </submittedName>
</protein>
<dbReference type="Pfam" id="PF01740">
    <property type="entry name" value="STAS"/>
    <property type="match status" value="1"/>
</dbReference>
<dbReference type="EMBL" id="CP030759">
    <property type="protein sequence ID" value="AXA34856.1"/>
    <property type="molecule type" value="Genomic_DNA"/>
</dbReference>
<dbReference type="InterPro" id="IPR036513">
    <property type="entry name" value="STAS_dom_sf"/>
</dbReference>
<dbReference type="Gene3D" id="3.30.750.24">
    <property type="entry name" value="STAS domain"/>
    <property type="match status" value="1"/>
</dbReference>
<name>A0A2Z4Y1Q6_SUMC1</name>
<gene>
    <name evidence="2" type="ORF">BRCON_0079</name>
</gene>
<dbReference type="Proteomes" id="UP000262583">
    <property type="component" value="Chromosome"/>
</dbReference>
<feature type="domain" description="STAS" evidence="1">
    <location>
        <begin position="20"/>
        <end position="134"/>
    </location>
</feature>
<evidence type="ECO:0000313" key="2">
    <source>
        <dbReference type="EMBL" id="AXA34856.1"/>
    </source>
</evidence>
<evidence type="ECO:0000259" key="1">
    <source>
        <dbReference type="PROSITE" id="PS50801"/>
    </source>
</evidence>
<evidence type="ECO:0000313" key="3">
    <source>
        <dbReference type="Proteomes" id="UP000262583"/>
    </source>
</evidence>
<proteinExistence type="predicted"/>
<reference evidence="2 3" key="1">
    <citation type="submission" date="2018-05" db="EMBL/GenBank/DDBJ databases">
        <title>A metagenomic window into the 2 km-deep terrestrial subsurface aquifer revealed taxonomically and functionally diverse microbial community comprising novel uncultured bacterial lineages.</title>
        <authorList>
            <person name="Kadnikov V.V."/>
            <person name="Mardanov A.V."/>
            <person name="Beletsky A.V."/>
            <person name="Banks D."/>
            <person name="Pimenov N.V."/>
            <person name="Frank Y.A."/>
            <person name="Karnachuk O.V."/>
            <person name="Ravin N.V."/>
        </authorList>
    </citation>
    <scope>NUCLEOTIDE SEQUENCE [LARGE SCALE GENOMIC DNA]</scope>
    <source>
        <strain evidence="2">BY</strain>
    </source>
</reference>
<organism evidence="2 3">
    <name type="scientific">Sumerlaea chitinivorans</name>
    <dbReference type="NCBI Taxonomy" id="2250252"/>
    <lineage>
        <taxon>Bacteria</taxon>
        <taxon>Candidatus Sumerlaeota</taxon>
        <taxon>Candidatus Sumerlaeia</taxon>
        <taxon>Candidatus Sumerlaeales</taxon>
        <taxon>Candidatus Sumerlaeaceae</taxon>
        <taxon>Candidatus Sumerlaea</taxon>
    </lineage>
</organism>
<dbReference type="SUPFAM" id="SSF52091">
    <property type="entry name" value="SpoIIaa-like"/>
    <property type="match status" value="1"/>
</dbReference>
<accession>A0A2Z4Y1Q6</accession>
<dbReference type="InterPro" id="IPR002645">
    <property type="entry name" value="STAS_dom"/>
</dbReference>